<dbReference type="OrthoDB" id="6078042at2759"/>
<keyword evidence="4" id="KW-0862">Zinc</keyword>
<dbReference type="PANTHER" id="PTHR12429:SF36">
    <property type="entry name" value="E3 UBIQUITIN-PROTEIN LIGASE NEURL3"/>
    <property type="match status" value="1"/>
</dbReference>
<dbReference type="STRING" id="244447.ENSCSEP00000019359"/>
<dbReference type="SMART" id="SM00588">
    <property type="entry name" value="NEUZ"/>
    <property type="match status" value="1"/>
</dbReference>
<evidence type="ECO:0000256" key="3">
    <source>
        <dbReference type="ARBA" id="ARBA00022771"/>
    </source>
</evidence>
<dbReference type="Pfam" id="PF07177">
    <property type="entry name" value="Neuralized"/>
    <property type="match status" value="1"/>
</dbReference>
<dbReference type="GO" id="GO:0005769">
    <property type="term" value="C:early endosome"/>
    <property type="evidence" value="ECO:0007669"/>
    <property type="project" value="TreeGrafter"/>
</dbReference>
<dbReference type="GO" id="GO:0016874">
    <property type="term" value="F:ligase activity"/>
    <property type="evidence" value="ECO:0007669"/>
    <property type="project" value="UniProtKB-KW"/>
</dbReference>
<keyword evidence="3 5" id="KW-0863">Zinc-finger</keyword>
<dbReference type="SUPFAM" id="SSF57850">
    <property type="entry name" value="RING/U-box"/>
    <property type="match status" value="1"/>
</dbReference>
<feature type="domain" description="RING-type" evidence="6">
    <location>
        <begin position="241"/>
        <end position="279"/>
    </location>
</feature>
<dbReference type="EMBL" id="KJ512998">
    <property type="protein sequence ID" value="AIA60970.1"/>
    <property type="molecule type" value="mRNA"/>
</dbReference>
<sequence length="290" mass="32272">MVKQSSSQTSVAVTEQTHKCSSSCLGPLTFHNRAVGDMVRLSQGCRLAERNDTTFKNGLVFSSRPLKAQEKVRLRVERDSHRWQGTVRLGFTNVPPSARSLPLPCLAIPDLSDSPGHWMAPVHESYCQPGSVLEFWVSGGGSVYVTNDRSRRQKKLLSGVDLSKPLWAVIDIYGQTCSVFLLGSEKKALISTSRSCPAPEPLTSSDIDNIHSWISTVSKLCEDSEDRVSDLDRDVTADKYCVVCLDHEARITLPCHHRCLCRSCTPKYLQQFGTCPLCRHDISYLRDVCV</sequence>
<feature type="domain" description="NHR" evidence="7">
    <location>
        <begin position="27"/>
        <end position="184"/>
    </location>
</feature>
<dbReference type="GeneID" id="103398139"/>
<evidence type="ECO:0000259" key="7">
    <source>
        <dbReference type="PROSITE" id="PS51065"/>
    </source>
</evidence>
<dbReference type="PROSITE" id="PS50089">
    <property type="entry name" value="ZF_RING_2"/>
    <property type="match status" value="1"/>
</dbReference>
<reference evidence="8" key="2">
    <citation type="submission" date="2014-02" db="EMBL/GenBank/DDBJ databases">
        <title>Cloning and characterization of Neurl3 in the half-smooth tongue sole (Cynoglossus semilaevis).</title>
        <authorList>
            <person name="Meng L."/>
        </authorList>
    </citation>
    <scope>NUCLEOTIDE SEQUENCE</scope>
</reference>
<dbReference type="FunFam" id="2.60.120.920:FF:000005">
    <property type="entry name" value="Putative E3 ubiquitin-protein ligase NEURL1B"/>
    <property type="match status" value="1"/>
</dbReference>
<evidence type="ECO:0000256" key="1">
    <source>
        <dbReference type="ARBA" id="ARBA00022723"/>
    </source>
</evidence>
<accession>A0A060A818</accession>
<organism evidence="8">
    <name type="scientific">Cynoglossus semilaevis</name>
    <name type="common">Tongue sole</name>
    <dbReference type="NCBI Taxonomy" id="244447"/>
    <lineage>
        <taxon>Eukaryota</taxon>
        <taxon>Metazoa</taxon>
        <taxon>Chordata</taxon>
        <taxon>Craniata</taxon>
        <taxon>Vertebrata</taxon>
        <taxon>Euteleostomi</taxon>
        <taxon>Actinopterygii</taxon>
        <taxon>Neopterygii</taxon>
        <taxon>Teleostei</taxon>
        <taxon>Neoteleostei</taxon>
        <taxon>Acanthomorphata</taxon>
        <taxon>Carangaria</taxon>
        <taxon>Pleuronectiformes</taxon>
        <taxon>Pleuronectoidei</taxon>
        <taxon>Cynoglossidae</taxon>
        <taxon>Cynoglossinae</taxon>
        <taxon>Cynoglossus</taxon>
    </lineage>
</organism>
<evidence type="ECO:0000259" key="6">
    <source>
        <dbReference type="PROSITE" id="PS50089"/>
    </source>
</evidence>
<name>A0A060A818_CYNSE</name>
<keyword evidence="8" id="KW-0436">Ligase</keyword>
<evidence type="ECO:0000256" key="5">
    <source>
        <dbReference type="PROSITE-ProRule" id="PRU00175"/>
    </source>
</evidence>
<keyword evidence="1" id="KW-0479">Metal-binding</keyword>
<dbReference type="InterPro" id="IPR043136">
    <property type="entry name" value="B30.2/SPRY_sf"/>
</dbReference>
<dbReference type="Pfam" id="PF13920">
    <property type="entry name" value="zf-C3HC4_3"/>
    <property type="match status" value="1"/>
</dbReference>
<dbReference type="CTD" id="93082"/>
<dbReference type="Gene3D" id="3.30.40.10">
    <property type="entry name" value="Zinc/RING finger domain, C3HC4 (zinc finger)"/>
    <property type="match status" value="1"/>
</dbReference>
<dbReference type="AlphaFoldDB" id="A0A060A818"/>
<dbReference type="Proteomes" id="UP000265120">
    <property type="component" value="Chromosome Z"/>
</dbReference>
<dbReference type="KEGG" id="csem:103398139"/>
<dbReference type="InterPro" id="IPR006573">
    <property type="entry name" value="NHR_dom"/>
</dbReference>
<dbReference type="InterPro" id="IPR037962">
    <property type="entry name" value="Neuralized"/>
</dbReference>
<dbReference type="PROSITE" id="PS51065">
    <property type="entry name" value="NHR"/>
    <property type="match status" value="1"/>
</dbReference>
<protein>
    <submittedName>
        <fullName evidence="9">Neuralized E3 ubiquitin protein ligase 3</fullName>
    </submittedName>
    <submittedName>
        <fullName evidence="8">Ubiquitin protein ligase Neurl3</fullName>
    </submittedName>
</protein>
<dbReference type="OMA" id="HYITEDT"/>
<dbReference type="GO" id="GO:0061630">
    <property type="term" value="F:ubiquitin protein ligase activity"/>
    <property type="evidence" value="ECO:0007669"/>
    <property type="project" value="TreeGrafter"/>
</dbReference>
<evidence type="ECO:0000256" key="2">
    <source>
        <dbReference type="ARBA" id="ARBA00022737"/>
    </source>
</evidence>
<proteinExistence type="evidence at transcript level"/>
<evidence type="ECO:0000313" key="9">
    <source>
        <dbReference type="Ensembl" id="ENSCSEP00000019359.1"/>
    </source>
</evidence>
<evidence type="ECO:0000313" key="8">
    <source>
        <dbReference type="EMBL" id="AIA60970.1"/>
    </source>
</evidence>
<evidence type="ECO:0000256" key="4">
    <source>
        <dbReference type="ARBA" id="ARBA00022833"/>
    </source>
</evidence>
<dbReference type="InterPro" id="IPR013083">
    <property type="entry name" value="Znf_RING/FYVE/PHD"/>
</dbReference>
<dbReference type="Gene3D" id="2.60.120.920">
    <property type="match status" value="1"/>
</dbReference>
<keyword evidence="2" id="KW-0677">Repeat</keyword>
<reference evidence="9 10" key="1">
    <citation type="journal article" date="2014" name="Nat. Genet.">
        <title>Whole-genome sequence of a flatfish provides insights into ZW sex chromosome evolution and adaptation to a benthic lifestyle.</title>
        <authorList>
            <person name="Chen S."/>
            <person name="Zhang G."/>
            <person name="Shao C."/>
            <person name="Huang Q."/>
            <person name="Liu G."/>
            <person name="Zhang P."/>
            <person name="Song W."/>
            <person name="An N."/>
            <person name="Chalopin D."/>
            <person name="Volff J.N."/>
            <person name="Hong Y."/>
            <person name="Li Q."/>
            <person name="Sha Z."/>
            <person name="Zhou H."/>
            <person name="Xie M."/>
            <person name="Yu Q."/>
            <person name="Liu Y."/>
            <person name="Xiang H."/>
            <person name="Wang N."/>
            <person name="Wu K."/>
            <person name="Yang C."/>
            <person name="Zhou Q."/>
            <person name="Liao X."/>
            <person name="Yang L."/>
            <person name="Hu Q."/>
            <person name="Zhang J."/>
            <person name="Meng L."/>
            <person name="Jin L."/>
            <person name="Tian Y."/>
            <person name="Lian J."/>
            <person name="Yang J."/>
            <person name="Miao G."/>
            <person name="Liu S."/>
            <person name="Liang Z."/>
            <person name="Yan F."/>
            <person name="Li Y."/>
            <person name="Sun B."/>
            <person name="Zhang H."/>
            <person name="Zhang J."/>
            <person name="Zhu Y."/>
            <person name="Du M."/>
            <person name="Zhao Y."/>
            <person name="Schartl M."/>
            <person name="Tang Q."/>
            <person name="Wang J."/>
        </authorList>
    </citation>
    <scope>NUCLEOTIDE SEQUENCE</scope>
</reference>
<dbReference type="Ensembl" id="ENSCSET00000019599.1">
    <property type="protein sequence ID" value="ENSCSEP00000019359.1"/>
    <property type="gene ID" value="ENSCSEG00000012380.1"/>
</dbReference>
<reference evidence="9" key="3">
    <citation type="submission" date="2025-05" db="UniProtKB">
        <authorList>
            <consortium name="Ensembl"/>
        </authorList>
    </citation>
    <scope>IDENTIFICATION</scope>
</reference>
<dbReference type="InterPro" id="IPR001841">
    <property type="entry name" value="Znf_RING"/>
</dbReference>
<dbReference type="PANTHER" id="PTHR12429">
    <property type="entry name" value="NEURALIZED"/>
    <property type="match status" value="1"/>
</dbReference>
<dbReference type="RefSeq" id="NP_001284512.1">
    <property type="nucleotide sequence ID" value="NM_001297583.1"/>
</dbReference>
<dbReference type="GO" id="GO:0008270">
    <property type="term" value="F:zinc ion binding"/>
    <property type="evidence" value="ECO:0007669"/>
    <property type="project" value="UniProtKB-KW"/>
</dbReference>
<dbReference type="GO" id="GO:0070086">
    <property type="term" value="P:ubiquitin-dependent endocytosis"/>
    <property type="evidence" value="ECO:0007669"/>
    <property type="project" value="TreeGrafter"/>
</dbReference>
<dbReference type="GeneTree" id="ENSGT00940000157079"/>
<evidence type="ECO:0000313" key="10">
    <source>
        <dbReference type="Proteomes" id="UP000265120"/>
    </source>
</evidence>
<keyword evidence="10" id="KW-1185">Reference proteome</keyword>